<dbReference type="InterPro" id="IPR031314">
    <property type="entry name" value="DNK_dom"/>
</dbReference>
<protein>
    <submittedName>
        <fullName evidence="4">| dck_1 / Deoxyadenosine/deoxycytidine kinase |:492374 Reverse</fullName>
    </submittedName>
</protein>
<dbReference type="Proteomes" id="UP000242141">
    <property type="component" value="Unassembled WGS sequence"/>
</dbReference>
<keyword evidence="2" id="KW-0067">ATP-binding</keyword>
<evidence type="ECO:0000256" key="1">
    <source>
        <dbReference type="PIRSR" id="PIRSR000705-1"/>
    </source>
</evidence>
<dbReference type="AlphaFoldDB" id="A0A0G7ZN31"/>
<dbReference type="InterPro" id="IPR050566">
    <property type="entry name" value="Deoxyribonucleoside_kinase"/>
</dbReference>
<dbReference type="InterPro" id="IPR002624">
    <property type="entry name" value="DCK/DGK"/>
</dbReference>
<evidence type="ECO:0000313" key="4">
    <source>
        <dbReference type="EMBL" id="CRX37006.1"/>
    </source>
</evidence>
<dbReference type="PANTHER" id="PTHR10513">
    <property type="entry name" value="DEOXYNUCLEOSIDE KINASE"/>
    <property type="match status" value="1"/>
</dbReference>
<dbReference type="GO" id="GO:0005737">
    <property type="term" value="C:cytoplasm"/>
    <property type="evidence" value="ECO:0007669"/>
    <property type="project" value="TreeGrafter"/>
</dbReference>
<reference evidence="5" key="1">
    <citation type="submission" date="2015-05" db="EMBL/GenBank/DDBJ databases">
        <authorList>
            <person name="Collingro A."/>
        </authorList>
    </citation>
    <scope>NUCLEOTIDE SEQUENCE [LARGE SCALE GENOMIC DNA]</scope>
    <source>
        <strain evidence="5">Ps</strain>
    </source>
</reference>
<dbReference type="PIRSF" id="PIRSF000705">
    <property type="entry name" value="DNK"/>
    <property type="match status" value="1"/>
</dbReference>
<dbReference type="EMBL" id="CWGI01000001">
    <property type="protein sequence ID" value="CRX37006.1"/>
    <property type="molecule type" value="Genomic_DNA"/>
</dbReference>
<dbReference type="PANTHER" id="PTHR10513:SF35">
    <property type="entry name" value="DEOXYADENOSINE KINASE"/>
    <property type="match status" value="1"/>
</dbReference>
<dbReference type="GO" id="GO:0005524">
    <property type="term" value="F:ATP binding"/>
    <property type="evidence" value="ECO:0007669"/>
    <property type="project" value="UniProtKB-KW"/>
</dbReference>
<feature type="domain" description="Deoxynucleoside kinase" evidence="3">
    <location>
        <begin position="3"/>
        <end position="212"/>
    </location>
</feature>
<evidence type="ECO:0000313" key="5">
    <source>
        <dbReference type="Proteomes" id="UP000242141"/>
    </source>
</evidence>
<keyword evidence="4" id="KW-0418">Kinase</keyword>
<keyword evidence="5" id="KW-1185">Reference proteome</keyword>
<dbReference type="Gene3D" id="3.40.50.300">
    <property type="entry name" value="P-loop containing nucleotide triphosphate hydrolases"/>
    <property type="match status" value="1"/>
</dbReference>
<feature type="binding site" evidence="2">
    <location>
        <begin position="7"/>
        <end position="15"/>
    </location>
    <ligand>
        <name>ATP</name>
        <dbReference type="ChEBI" id="CHEBI:30616"/>
    </ligand>
</feature>
<name>A0A0G7ZN31_9MOLU</name>
<feature type="active site" description="Proton acceptor" evidence="1">
    <location>
        <position position="88"/>
    </location>
</feature>
<gene>
    <name evidence="4" type="ORF">HEPPS_02060</name>
</gene>
<evidence type="ECO:0000259" key="3">
    <source>
        <dbReference type="Pfam" id="PF01712"/>
    </source>
</evidence>
<sequence length="214" mass="26164">MKIVISGTTGVGKSTAVNNLKNYYQKKGKKVIIMGEILVYSPYFDLYFNNFSTWNFLAQLDFLFERFHQFIEIEQKYKDHKDIIIIYDRHFIEDKIFSELKLIKKGRTKLLDEAYKNVYNSMLDKINLFEKPDFFIVLRASFDVIMERMQKRNRSEEKKFDREYWQDLYYRYYSKKANKDIFRKYSKKYVELDTDYLTIDEVTENIIKYISKRI</sequence>
<proteinExistence type="predicted"/>
<dbReference type="SUPFAM" id="SSF52540">
    <property type="entry name" value="P-loop containing nucleoside triphosphate hydrolases"/>
    <property type="match status" value="1"/>
</dbReference>
<dbReference type="Pfam" id="PF01712">
    <property type="entry name" value="dNK"/>
    <property type="match status" value="1"/>
</dbReference>
<keyword evidence="2" id="KW-0547">Nucleotide-binding</keyword>
<dbReference type="InterPro" id="IPR027417">
    <property type="entry name" value="P-loop_NTPase"/>
</dbReference>
<organism evidence="4 5">
    <name type="scientific">Candidatus Hepatoplasma crinochetorum</name>
    <dbReference type="NCBI Taxonomy" id="295596"/>
    <lineage>
        <taxon>Bacteria</taxon>
        <taxon>Bacillati</taxon>
        <taxon>Mycoplasmatota</taxon>
        <taxon>Mollicutes</taxon>
        <taxon>Candidatus Hepatoplasmataceae</taxon>
        <taxon>Candidatus Hepatoplasma</taxon>
    </lineage>
</organism>
<keyword evidence="4" id="KW-0808">Transferase</keyword>
<accession>A0A0G7ZN31</accession>
<dbReference type="GO" id="GO:0019136">
    <property type="term" value="F:deoxynucleoside kinase activity"/>
    <property type="evidence" value="ECO:0007669"/>
    <property type="project" value="InterPro"/>
</dbReference>
<evidence type="ECO:0000256" key="2">
    <source>
        <dbReference type="PIRSR" id="PIRSR000705-3"/>
    </source>
</evidence>
<feature type="binding site" evidence="2">
    <location>
        <begin position="148"/>
        <end position="152"/>
    </location>
    <ligand>
        <name>ATP</name>
        <dbReference type="ChEBI" id="CHEBI:30616"/>
    </ligand>
</feature>